<organism evidence="1">
    <name type="scientific">marine metagenome</name>
    <dbReference type="NCBI Taxonomy" id="408172"/>
    <lineage>
        <taxon>unclassified sequences</taxon>
        <taxon>metagenomes</taxon>
        <taxon>ecological metagenomes</taxon>
    </lineage>
</organism>
<dbReference type="EMBL" id="UINC01011523">
    <property type="protein sequence ID" value="SVA50813.1"/>
    <property type="molecule type" value="Genomic_DNA"/>
</dbReference>
<name>A0A381WFW0_9ZZZZ</name>
<evidence type="ECO:0000313" key="1">
    <source>
        <dbReference type="EMBL" id="SVA50813.1"/>
    </source>
</evidence>
<protein>
    <submittedName>
        <fullName evidence="1">Uncharacterized protein</fullName>
    </submittedName>
</protein>
<sequence>MTASMRFTAFDFDASKYEAMLSDVNNLDNNRLAAISGLIGARAVRIQENRLMVVSSYSSMEDLDAANDAHRSIFADIGQYMTGQPLVRSGEVVGIVDGDTPISDMGYMRFIRVCFDDSKWDVIQSYMDDNLASAFDGVAGLSRIRIGRLREGSIEGKPAIIAAASYDNEANAQAGMAVAQKALAGMAEYMTEEPHVRQGELVWQFRSAESYRLENK</sequence>
<proteinExistence type="predicted"/>
<gene>
    <name evidence="1" type="ORF">METZ01_LOCUS103667</name>
</gene>
<dbReference type="AlphaFoldDB" id="A0A381WFW0"/>
<reference evidence="1" key="1">
    <citation type="submission" date="2018-05" db="EMBL/GenBank/DDBJ databases">
        <authorList>
            <person name="Lanie J.A."/>
            <person name="Ng W.-L."/>
            <person name="Kazmierczak K.M."/>
            <person name="Andrzejewski T.M."/>
            <person name="Davidsen T.M."/>
            <person name="Wayne K.J."/>
            <person name="Tettelin H."/>
            <person name="Glass J.I."/>
            <person name="Rusch D."/>
            <person name="Podicherti R."/>
            <person name="Tsui H.-C.T."/>
            <person name="Winkler M.E."/>
        </authorList>
    </citation>
    <scope>NUCLEOTIDE SEQUENCE</scope>
</reference>
<accession>A0A381WFW0</accession>